<dbReference type="InterPro" id="IPR000297">
    <property type="entry name" value="PPIase_PpiC"/>
</dbReference>
<accession>A0A918WGY9</accession>
<name>A0A918WGY9_9RHOB</name>
<evidence type="ECO:0000256" key="11">
    <source>
        <dbReference type="SAM" id="SignalP"/>
    </source>
</evidence>
<keyword evidence="4 9" id="KW-0697">Rotamase</keyword>
<dbReference type="InterPro" id="IPR015391">
    <property type="entry name" value="SurA_N"/>
</dbReference>
<dbReference type="AlphaFoldDB" id="A0A918WGY9"/>
<keyword evidence="6 9" id="KW-0413">Isomerase</keyword>
<reference evidence="13" key="1">
    <citation type="journal article" date="2014" name="Int. J. Syst. Evol. Microbiol.">
        <title>Complete genome sequence of Corynebacterium casei LMG S-19264T (=DSM 44701T), isolated from a smear-ripened cheese.</title>
        <authorList>
            <consortium name="US DOE Joint Genome Institute (JGI-PGF)"/>
            <person name="Walter F."/>
            <person name="Albersmeier A."/>
            <person name="Kalinowski J."/>
            <person name="Ruckert C."/>
        </authorList>
    </citation>
    <scope>NUCLEOTIDE SEQUENCE</scope>
    <source>
        <strain evidence="13">KCTC 23310</strain>
    </source>
</reference>
<dbReference type="Gene3D" id="3.10.50.40">
    <property type="match status" value="1"/>
</dbReference>
<feature type="domain" description="PpiC" evidence="12">
    <location>
        <begin position="164"/>
        <end position="261"/>
    </location>
</feature>
<feature type="chain" id="PRO_5037471580" description="Parvulin-like PPIase" evidence="11">
    <location>
        <begin position="25"/>
        <end position="417"/>
    </location>
</feature>
<comment type="caution">
    <text evidence="13">The sequence shown here is derived from an EMBL/GenBank/DDBJ whole genome shotgun (WGS) entry which is preliminary data.</text>
</comment>
<evidence type="ECO:0000256" key="4">
    <source>
        <dbReference type="ARBA" id="ARBA00023110"/>
    </source>
</evidence>
<dbReference type="InterPro" id="IPR050280">
    <property type="entry name" value="OMP_Chaperone_SurA"/>
</dbReference>
<reference evidence="13" key="2">
    <citation type="submission" date="2020-09" db="EMBL/GenBank/DDBJ databases">
        <authorList>
            <person name="Sun Q."/>
            <person name="Kim S."/>
        </authorList>
    </citation>
    <scope>NUCLEOTIDE SEQUENCE</scope>
    <source>
        <strain evidence="13">KCTC 23310</strain>
    </source>
</reference>
<dbReference type="Proteomes" id="UP000638981">
    <property type="component" value="Unassembled WGS sequence"/>
</dbReference>
<evidence type="ECO:0000313" key="14">
    <source>
        <dbReference type="Proteomes" id="UP000638981"/>
    </source>
</evidence>
<keyword evidence="2 11" id="KW-0732">Signal</keyword>
<dbReference type="SUPFAM" id="SSF109998">
    <property type="entry name" value="Triger factor/SurA peptide-binding domain-like"/>
    <property type="match status" value="1"/>
</dbReference>
<feature type="compositionally biased region" description="Basic and acidic residues" evidence="10">
    <location>
        <begin position="374"/>
        <end position="384"/>
    </location>
</feature>
<evidence type="ECO:0000256" key="1">
    <source>
        <dbReference type="ARBA" id="ARBA00018370"/>
    </source>
</evidence>
<dbReference type="InterPro" id="IPR046357">
    <property type="entry name" value="PPIase_dom_sf"/>
</dbReference>
<feature type="region of interest" description="Disordered" evidence="10">
    <location>
        <begin position="363"/>
        <end position="384"/>
    </location>
</feature>
<evidence type="ECO:0000256" key="8">
    <source>
        <dbReference type="ARBA" id="ARBA00031484"/>
    </source>
</evidence>
<dbReference type="GO" id="GO:0003755">
    <property type="term" value="F:peptidyl-prolyl cis-trans isomerase activity"/>
    <property type="evidence" value="ECO:0007669"/>
    <property type="project" value="UniProtKB-KW"/>
</dbReference>
<dbReference type="SUPFAM" id="SSF54534">
    <property type="entry name" value="FKBP-like"/>
    <property type="match status" value="1"/>
</dbReference>
<evidence type="ECO:0000313" key="13">
    <source>
        <dbReference type="EMBL" id="GHC45699.1"/>
    </source>
</evidence>
<proteinExistence type="predicted"/>
<evidence type="ECO:0000256" key="9">
    <source>
        <dbReference type="PROSITE-ProRule" id="PRU00278"/>
    </source>
</evidence>
<dbReference type="EMBL" id="BMYJ01000001">
    <property type="protein sequence ID" value="GHC45699.1"/>
    <property type="molecule type" value="Genomic_DNA"/>
</dbReference>
<keyword evidence="5" id="KW-0143">Chaperone</keyword>
<dbReference type="PANTHER" id="PTHR47637:SF1">
    <property type="entry name" value="CHAPERONE SURA"/>
    <property type="match status" value="1"/>
</dbReference>
<evidence type="ECO:0000256" key="10">
    <source>
        <dbReference type="SAM" id="MobiDB-lite"/>
    </source>
</evidence>
<evidence type="ECO:0000259" key="12">
    <source>
        <dbReference type="PROSITE" id="PS50198"/>
    </source>
</evidence>
<dbReference type="PROSITE" id="PS50198">
    <property type="entry name" value="PPIC_PPIASE_2"/>
    <property type="match status" value="1"/>
</dbReference>
<keyword evidence="14" id="KW-1185">Reference proteome</keyword>
<protein>
    <recommendedName>
        <fullName evidence="1">Parvulin-like PPIase</fullName>
    </recommendedName>
    <alternativeName>
        <fullName evidence="7">Peptidyl-prolyl cis-trans isomerase plp</fullName>
    </alternativeName>
    <alternativeName>
        <fullName evidence="8">Rotamase plp</fullName>
    </alternativeName>
</protein>
<evidence type="ECO:0000256" key="7">
    <source>
        <dbReference type="ARBA" id="ARBA00030642"/>
    </source>
</evidence>
<sequence length="417" mass="44775">MTRWTLAFTTALGLSLAATLPAPAQESPFAPRMIINDQVISWYELEQRMQFMRLLRAPGDLEKEALKALMEDRLRMQEAKKLGVELTEEQIKRGMEEFASRANLTADQFITALAQEGVAAETFRDFVMAGLAWRDVVRAKFGSQASATDTDIDRFLTNQGKVAGVQVLMSELVIPAPPGREDEVMALALQLSDSVVGEGAFASAAREYSASGSKGRGGRLDWLPLANLPGAIAPVVLGLAPGETSDPVAIPGAVALFQLRGILEESTETAESTQVEYAQIALPNDGAFDSAVGAIMGQAETCDQLYTALPGGGVSRQTATMAALPGDVAMALAGLDQGEYSTTVVQGSSRLLLMMCLRQPVPQEPEMGMGTEPPKSRADGKDPKREAIREQLINRKLGLLSDNWLADLRANAIIREP</sequence>
<gene>
    <name evidence="13" type="ORF">GCM10007315_04000</name>
</gene>
<organism evidence="13 14">
    <name type="scientific">Neogemmobacter tilapiae</name>
    <dbReference type="NCBI Taxonomy" id="875041"/>
    <lineage>
        <taxon>Bacteria</taxon>
        <taxon>Pseudomonadati</taxon>
        <taxon>Pseudomonadota</taxon>
        <taxon>Alphaproteobacteria</taxon>
        <taxon>Rhodobacterales</taxon>
        <taxon>Paracoccaceae</taxon>
        <taxon>Neogemmobacter</taxon>
    </lineage>
</organism>
<dbReference type="PANTHER" id="PTHR47637">
    <property type="entry name" value="CHAPERONE SURA"/>
    <property type="match status" value="1"/>
</dbReference>
<dbReference type="Pfam" id="PF09312">
    <property type="entry name" value="SurA_N"/>
    <property type="match status" value="1"/>
</dbReference>
<evidence type="ECO:0000256" key="2">
    <source>
        <dbReference type="ARBA" id="ARBA00022729"/>
    </source>
</evidence>
<evidence type="ECO:0000256" key="5">
    <source>
        <dbReference type="ARBA" id="ARBA00023186"/>
    </source>
</evidence>
<evidence type="ECO:0000256" key="3">
    <source>
        <dbReference type="ARBA" id="ARBA00022764"/>
    </source>
</evidence>
<dbReference type="InterPro" id="IPR027304">
    <property type="entry name" value="Trigger_fact/SurA_dom_sf"/>
</dbReference>
<feature type="signal peptide" evidence="11">
    <location>
        <begin position="1"/>
        <end position="24"/>
    </location>
</feature>
<dbReference type="Pfam" id="PF00639">
    <property type="entry name" value="Rotamase"/>
    <property type="match status" value="1"/>
</dbReference>
<evidence type="ECO:0000256" key="6">
    <source>
        <dbReference type="ARBA" id="ARBA00023235"/>
    </source>
</evidence>
<keyword evidence="3" id="KW-0574">Periplasm</keyword>
<dbReference type="Gene3D" id="1.10.4030.10">
    <property type="entry name" value="Porin chaperone SurA, peptide-binding domain"/>
    <property type="match status" value="1"/>
</dbReference>